<reference evidence="1 2" key="1">
    <citation type="submission" date="2013-02" db="EMBL/GenBank/DDBJ databases">
        <title>Genome sequence of Clostridium saccharoperbutylacetonicum N1-4(HMT).</title>
        <authorList>
            <person name="Poehlein A."/>
            <person name="Daniel R."/>
        </authorList>
    </citation>
    <scope>NUCLEOTIDE SEQUENCE [LARGE SCALE GENOMIC DNA]</scope>
    <source>
        <strain evidence="2">N1-4(HMT)</strain>
    </source>
</reference>
<dbReference type="STRING" id="36745.CLSAP_22110"/>
<dbReference type="eggNOG" id="ENOG50310ZR">
    <property type="taxonomic scope" value="Bacteria"/>
</dbReference>
<protein>
    <recommendedName>
        <fullName evidence="3">LXG domain-containing protein</fullName>
    </recommendedName>
</protein>
<dbReference type="EMBL" id="CP004121">
    <property type="protein sequence ID" value="AGF56158.1"/>
    <property type="molecule type" value="Genomic_DNA"/>
</dbReference>
<sequence>MSRDVFMANYSECRDTNREIESNLNYIEEILARLRKMDNCVQKVNVPSNVWNSGNYESDYSTIKRYLNDETTRYNNFHKAFDEFHIPLEKIDAGLKSRLENSLNFIEENKEYGIYVSVIKGSQIDELENGIYNELISKNVNEKDAIKLASLANEESQTLLKKLLALDESELQSKIDEIKHKTKQSPSELVLLDILSLNQPNTYSDTLKDLAKEFARGGFTGVLQSGMLGKALDKYNLDIKSLSGEINKLDREIISSQLGAKKINLKTEAMNQLKAIRDSKLSKVSKFETTIGNMATISKWLGKASTAYNIGKIGYTEWKNVTENGAEFNDAVVDAGIEWGGVMASTAGGALATAKAGAVLGTDVCPVVGTAVGLGAGFLGGALAGFGYGVVIKPIATKTYKDAIKPSREWLAGKENDVKDWWDSLWW</sequence>
<dbReference type="HOGENOM" id="CLU_642069_0_0_9"/>
<organism evidence="1 2">
    <name type="scientific">Clostridium saccharoperbutylacetonicum N1-4(HMT)</name>
    <dbReference type="NCBI Taxonomy" id="931276"/>
    <lineage>
        <taxon>Bacteria</taxon>
        <taxon>Bacillati</taxon>
        <taxon>Bacillota</taxon>
        <taxon>Clostridia</taxon>
        <taxon>Eubacteriales</taxon>
        <taxon>Clostridiaceae</taxon>
        <taxon>Clostridium</taxon>
    </lineage>
</organism>
<evidence type="ECO:0000313" key="1">
    <source>
        <dbReference type="EMBL" id="AGF56158.1"/>
    </source>
</evidence>
<dbReference type="RefSeq" id="WP_015392477.1">
    <property type="nucleotide sequence ID" value="NC_020291.1"/>
</dbReference>
<dbReference type="OrthoDB" id="9932804at2"/>
<name>M1MIK8_9CLOT</name>
<dbReference type="AlphaFoldDB" id="M1MIK8"/>
<proteinExistence type="predicted"/>
<accession>M1MIK8</accession>
<dbReference type="KEGG" id="csr:Cspa_c23930"/>
<evidence type="ECO:0000313" key="2">
    <source>
        <dbReference type="Proteomes" id="UP000011728"/>
    </source>
</evidence>
<dbReference type="PATRIC" id="fig|931276.5.peg.2397"/>
<evidence type="ECO:0008006" key="3">
    <source>
        <dbReference type="Google" id="ProtNLM"/>
    </source>
</evidence>
<keyword evidence="2" id="KW-1185">Reference proteome</keyword>
<gene>
    <name evidence="1" type="ORF">Cspa_c23930</name>
</gene>
<dbReference type="Proteomes" id="UP000011728">
    <property type="component" value="Chromosome"/>
</dbReference>